<dbReference type="AlphaFoldDB" id="A0A2J8T4E4"/>
<gene>
    <name evidence="1" type="ORF">CR201_G0037748</name>
</gene>
<name>A0A2J8T4E4_PONAB</name>
<accession>A0A2J8T4E4</accession>
<dbReference type="EMBL" id="NDHI03003521">
    <property type="protein sequence ID" value="PNJ27897.1"/>
    <property type="molecule type" value="Genomic_DNA"/>
</dbReference>
<sequence>MTELPAPLSYFQNAQMSEDNHLSNTRQILTILARLISNSWGQVIPPLWPPKILRLWV</sequence>
<organism evidence="1">
    <name type="scientific">Pongo abelii</name>
    <name type="common">Sumatran orangutan</name>
    <name type="synonym">Pongo pygmaeus abelii</name>
    <dbReference type="NCBI Taxonomy" id="9601"/>
    <lineage>
        <taxon>Eukaryota</taxon>
        <taxon>Metazoa</taxon>
        <taxon>Chordata</taxon>
        <taxon>Craniata</taxon>
        <taxon>Vertebrata</taxon>
        <taxon>Euteleostomi</taxon>
        <taxon>Mammalia</taxon>
        <taxon>Eutheria</taxon>
        <taxon>Euarchontoglires</taxon>
        <taxon>Primates</taxon>
        <taxon>Haplorrhini</taxon>
        <taxon>Catarrhini</taxon>
        <taxon>Hominidae</taxon>
        <taxon>Pongo</taxon>
    </lineage>
</organism>
<proteinExistence type="predicted"/>
<evidence type="ECO:0000313" key="1">
    <source>
        <dbReference type="EMBL" id="PNJ27897.1"/>
    </source>
</evidence>
<comment type="caution">
    <text evidence="1">The sequence shown here is derived from an EMBL/GenBank/DDBJ whole genome shotgun (WGS) entry which is preliminary data.</text>
</comment>
<reference evidence="1" key="1">
    <citation type="submission" date="2017-12" db="EMBL/GenBank/DDBJ databases">
        <title>High-resolution comparative analysis of great ape genomes.</title>
        <authorList>
            <person name="Pollen A."/>
            <person name="Hastie A."/>
            <person name="Hormozdiari F."/>
            <person name="Dougherty M."/>
            <person name="Liu R."/>
            <person name="Chaisson M."/>
            <person name="Hoppe E."/>
            <person name="Hill C."/>
            <person name="Pang A."/>
            <person name="Hillier L."/>
            <person name="Baker C."/>
            <person name="Armstrong J."/>
            <person name="Shendure J."/>
            <person name="Paten B."/>
            <person name="Wilson R."/>
            <person name="Chao H."/>
            <person name="Schneider V."/>
            <person name="Ventura M."/>
            <person name="Kronenberg Z."/>
            <person name="Murali S."/>
            <person name="Gordon D."/>
            <person name="Cantsilieris S."/>
            <person name="Munson K."/>
            <person name="Nelson B."/>
            <person name="Raja A."/>
            <person name="Underwood J."/>
            <person name="Diekhans M."/>
            <person name="Fiddes I."/>
            <person name="Haussler D."/>
            <person name="Eichler E."/>
        </authorList>
    </citation>
    <scope>NUCLEOTIDE SEQUENCE [LARGE SCALE GENOMIC DNA]</scope>
    <source>
        <strain evidence="1">Susie</strain>
    </source>
</reference>
<protein>
    <submittedName>
        <fullName evidence="1">PSEN1 isoform 13</fullName>
    </submittedName>
</protein>